<dbReference type="OrthoDB" id="18915at10239"/>
<dbReference type="RefSeq" id="YP_009035784.1">
    <property type="nucleotide sequence ID" value="NC_024207.1"/>
</dbReference>
<dbReference type="KEGG" id="vg:19525604"/>
<evidence type="ECO:0000313" key="2">
    <source>
        <dbReference type="EMBL" id="AHZ09987.1"/>
    </source>
</evidence>
<keyword evidence="1" id="KW-0472">Membrane</keyword>
<dbReference type="Proteomes" id="UP000026901">
    <property type="component" value="Segment"/>
</dbReference>
<keyword evidence="3" id="KW-1185">Reference proteome</keyword>
<name>A0A024B0R2_9CAUD</name>
<proteinExistence type="predicted"/>
<feature type="transmembrane region" description="Helical" evidence="1">
    <location>
        <begin position="95"/>
        <end position="112"/>
    </location>
</feature>
<keyword evidence="1" id="KW-1133">Transmembrane helix</keyword>
<accession>A0A024B0R2</accession>
<evidence type="ECO:0000256" key="1">
    <source>
        <dbReference type="SAM" id="Phobius"/>
    </source>
</evidence>
<evidence type="ECO:0000313" key="3">
    <source>
        <dbReference type="Proteomes" id="UP000026901"/>
    </source>
</evidence>
<sequence length="137" mass="15743">MDKTQVTDKVFQYIDEFAKTLGVTADRVFESVVKQMYVDAAISGLEFIVFGIALFVVVRLMINYNKKFNERKEKVMETSGYWSDSNDDQRFKINLAYTVSIILLGFVVLWNAEMGISKAVNPEYYATKEIVKQIQGK</sequence>
<reference evidence="3" key="1">
    <citation type="submission" date="2014-09" db="EMBL/GenBank/DDBJ databases">
        <authorList>
            <person name="Sauder A.B."/>
            <person name="McKenzie Q.R."/>
            <person name="Temple L.M."/>
            <person name="Alexis B.K."/>
            <person name="Al-Atrache Z."/>
            <person name="Lewis L.O."/>
            <person name="Loesser-Casey K.E."/>
            <person name="Mitchell K.J."/>
        </authorList>
    </citation>
    <scope>NUCLEOTIDE SEQUENCE [LARGE SCALE GENOMIC DNA]</scope>
</reference>
<keyword evidence="1" id="KW-0812">Transmembrane</keyword>
<organism evidence="2 3">
    <name type="scientific">Bacillus phage Evoli</name>
    <dbReference type="NCBI Taxonomy" id="1486658"/>
    <lineage>
        <taxon>Viruses</taxon>
        <taxon>Duplodnaviria</taxon>
        <taxon>Heunggongvirae</taxon>
        <taxon>Uroviricota</taxon>
        <taxon>Caudoviricetes</taxon>
        <taxon>Herelleviridae</taxon>
        <taxon>Bastillevirinae</taxon>
        <taxon>Bastillevirus</taxon>
        <taxon>Bastillevirus evoli</taxon>
    </lineage>
</organism>
<feature type="transmembrane region" description="Helical" evidence="1">
    <location>
        <begin position="40"/>
        <end position="62"/>
    </location>
</feature>
<dbReference type="EMBL" id="KJ489398">
    <property type="protein sequence ID" value="AHZ09987.1"/>
    <property type="molecule type" value="Genomic_DNA"/>
</dbReference>
<dbReference type="GeneID" id="19525604"/>
<protein>
    <submittedName>
        <fullName evidence="2">Uncharacterized protein</fullName>
    </submittedName>
</protein>